<evidence type="ECO:0000313" key="1">
    <source>
        <dbReference type="EMBL" id="SMH43502.1"/>
    </source>
</evidence>
<dbReference type="EMBL" id="FXBL01000004">
    <property type="protein sequence ID" value="SMH43502.1"/>
    <property type="molecule type" value="Genomic_DNA"/>
</dbReference>
<gene>
    <name evidence="1" type="ORF">SAMN02982922_2915</name>
</gene>
<reference evidence="1 2" key="1">
    <citation type="submission" date="2017-04" db="EMBL/GenBank/DDBJ databases">
        <authorList>
            <person name="Afonso C.L."/>
            <person name="Miller P.J."/>
            <person name="Scott M.A."/>
            <person name="Spackman E."/>
            <person name="Goraichik I."/>
            <person name="Dimitrov K.M."/>
            <person name="Suarez D.L."/>
            <person name="Swayne D.E."/>
        </authorList>
    </citation>
    <scope>NUCLEOTIDE SEQUENCE [LARGE SCALE GENOMIC DNA]</scope>
    <source>
        <strain evidence="1 2">B5P</strain>
    </source>
</reference>
<organism evidence="1 2">
    <name type="scientific">Mesorhizobium australicum</name>
    <dbReference type="NCBI Taxonomy" id="536018"/>
    <lineage>
        <taxon>Bacteria</taxon>
        <taxon>Pseudomonadati</taxon>
        <taxon>Pseudomonadota</taxon>
        <taxon>Alphaproteobacteria</taxon>
        <taxon>Hyphomicrobiales</taxon>
        <taxon>Phyllobacteriaceae</taxon>
        <taxon>Mesorhizobium</taxon>
    </lineage>
</organism>
<accession>A0A1X7P192</accession>
<sequence length="67" mass="7516">MPWAPRKELLCLQLSSLRTPESLFSSLIARATDPDHVPPYRLIDTDTGFAVWPGFDSLADVEAWLSN</sequence>
<keyword evidence="2" id="KW-1185">Reference proteome</keyword>
<name>A0A1X7P192_9HYPH</name>
<dbReference type="AlphaFoldDB" id="A0A1X7P192"/>
<evidence type="ECO:0000313" key="2">
    <source>
        <dbReference type="Proteomes" id="UP000193083"/>
    </source>
</evidence>
<dbReference type="Proteomes" id="UP000193083">
    <property type="component" value="Unassembled WGS sequence"/>
</dbReference>
<protein>
    <submittedName>
        <fullName evidence="1">Uncharacterized protein</fullName>
    </submittedName>
</protein>
<proteinExistence type="predicted"/>